<gene>
    <name evidence="1" type="ORF">FRX31_004070</name>
</gene>
<keyword evidence="2" id="KW-1185">Reference proteome</keyword>
<comment type="caution">
    <text evidence="1">The sequence shown here is derived from an EMBL/GenBank/DDBJ whole genome shotgun (WGS) entry which is preliminary data.</text>
</comment>
<evidence type="ECO:0000313" key="2">
    <source>
        <dbReference type="Proteomes" id="UP000554482"/>
    </source>
</evidence>
<dbReference type="EMBL" id="JABWDY010002857">
    <property type="protein sequence ID" value="KAF5206345.1"/>
    <property type="molecule type" value="Genomic_DNA"/>
</dbReference>
<dbReference type="Proteomes" id="UP000554482">
    <property type="component" value="Unassembled WGS sequence"/>
</dbReference>
<accession>A0A7J6XBY5</accession>
<proteinExistence type="predicted"/>
<sequence length="134" mass="15249">MVHHLGLNIVLDSLIDLNEIWEDQLHNMGRHISSICSEVATIIRLQKPRETIVSIVIEVAHTEWCDVHEYFDDTYHHKSVPAAPSSVEALKTRKCDEENSKDSGTVCREEFMTGEDVALMPCYMCFMKSVLDNG</sequence>
<protein>
    <submittedName>
        <fullName evidence="1">Uncharacterized protein</fullName>
    </submittedName>
</protein>
<evidence type="ECO:0000313" key="1">
    <source>
        <dbReference type="EMBL" id="KAF5206345.1"/>
    </source>
</evidence>
<organism evidence="1 2">
    <name type="scientific">Thalictrum thalictroides</name>
    <name type="common">Rue-anemone</name>
    <name type="synonym">Anemone thalictroides</name>
    <dbReference type="NCBI Taxonomy" id="46969"/>
    <lineage>
        <taxon>Eukaryota</taxon>
        <taxon>Viridiplantae</taxon>
        <taxon>Streptophyta</taxon>
        <taxon>Embryophyta</taxon>
        <taxon>Tracheophyta</taxon>
        <taxon>Spermatophyta</taxon>
        <taxon>Magnoliopsida</taxon>
        <taxon>Ranunculales</taxon>
        <taxon>Ranunculaceae</taxon>
        <taxon>Thalictroideae</taxon>
        <taxon>Thalictrum</taxon>
    </lineage>
</organism>
<name>A0A7J6XBY5_THATH</name>
<dbReference type="OrthoDB" id="3365801at2759"/>
<reference evidence="1 2" key="1">
    <citation type="submission" date="2020-06" db="EMBL/GenBank/DDBJ databases">
        <title>Transcriptomic and genomic resources for Thalictrum thalictroides and T. hernandezii: Facilitating candidate gene discovery in an emerging model plant lineage.</title>
        <authorList>
            <person name="Arias T."/>
            <person name="Riano-Pachon D.M."/>
            <person name="Di Stilio V.S."/>
        </authorList>
    </citation>
    <scope>NUCLEOTIDE SEQUENCE [LARGE SCALE GENOMIC DNA]</scope>
    <source>
        <strain evidence="2">cv. WT478/WT964</strain>
        <tissue evidence="1">Leaves</tissue>
    </source>
</reference>
<dbReference type="AlphaFoldDB" id="A0A7J6XBY5"/>